<proteinExistence type="predicted"/>
<dbReference type="InterPro" id="IPR050723">
    <property type="entry name" value="CFA/CMAS"/>
</dbReference>
<accession>A0A918RL12</accession>
<dbReference type="AlphaFoldDB" id="A0A918RL12"/>
<evidence type="ECO:0000313" key="2">
    <source>
        <dbReference type="EMBL" id="GHA00545.1"/>
    </source>
</evidence>
<gene>
    <name evidence="2" type="primary">cmoA</name>
    <name evidence="2" type="ORF">GCM10008090_06750</name>
</gene>
<protein>
    <submittedName>
        <fullName evidence="2">SAM-dependent methyltransferase</fullName>
    </submittedName>
</protein>
<dbReference type="Gene3D" id="3.40.50.150">
    <property type="entry name" value="Vaccinia Virus protein VP39"/>
    <property type="match status" value="1"/>
</dbReference>
<dbReference type="EMBL" id="BMXA01000001">
    <property type="protein sequence ID" value="GHA00545.1"/>
    <property type="molecule type" value="Genomic_DNA"/>
</dbReference>
<reference evidence="2" key="1">
    <citation type="journal article" date="2014" name="Int. J. Syst. Evol. Microbiol.">
        <title>Complete genome sequence of Corynebacterium casei LMG S-19264T (=DSM 44701T), isolated from a smear-ripened cheese.</title>
        <authorList>
            <consortium name="US DOE Joint Genome Institute (JGI-PGF)"/>
            <person name="Walter F."/>
            <person name="Albersmeier A."/>
            <person name="Kalinowski J."/>
            <person name="Ruckert C."/>
        </authorList>
    </citation>
    <scope>NUCLEOTIDE SEQUENCE</scope>
    <source>
        <strain evidence="2">KCTC 12711</strain>
    </source>
</reference>
<dbReference type="PANTHER" id="PTHR43667:SF2">
    <property type="entry name" value="FATTY ACID C-METHYL TRANSFERASE"/>
    <property type="match status" value="1"/>
</dbReference>
<organism evidence="2 3">
    <name type="scientific">Arenicella chitinivorans</name>
    <dbReference type="NCBI Taxonomy" id="1329800"/>
    <lineage>
        <taxon>Bacteria</taxon>
        <taxon>Pseudomonadati</taxon>
        <taxon>Pseudomonadota</taxon>
        <taxon>Gammaproteobacteria</taxon>
        <taxon>Arenicellales</taxon>
        <taxon>Arenicellaceae</taxon>
        <taxon>Arenicella</taxon>
    </lineage>
</organism>
<keyword evidence="3" id="KW-1185">Reference proteome</keyword>
<evidence type="ECO:0000313" key="3">
    <source>
        <dbReference type="Proteomes" id="UP000614811"/>
    </source>
</evidence>
<name>A0A918RL12_9GAMM</name>
<dbReference type="RefSeq" id="WP_189398582.1">
    <property type="nucleotide sequence ID" value="NZ_BMXA01000001.1"/>
</dbReference>
<dbReference type="Proteomes" id="UP000614811">
    <property type="component" value="Unassembled WGS sequence"/>
</dbReference>
<evidence type="ECO:0000259" key="1">
    <source>
        <dbReference type="Pfam" id="PF13649"/>
    </source>
</evidence>
<dbReference type="CDD" id="cd02440">
    <property type="entry name" value="AdoMet_MTases"/>
    <property type="match status" value="1"/>
</dbReference>
<dbReference type="GO" id="GO:0032259">
    <property type="term" value="P:methylation"/>
    <property type="evidence" value="ECO:0007669"/>
    <property type="project" value="UniProtKB-KW"/>
</dbReference>
<dbReference type="Pfam" id="PF13649">
    <property type="entry name" value="Methyltransf_25"/>
    <property type="match status" value="1"/>
</dbReference>
<dbReference type="GO" id="GO:0008168">
    <property type="term" value="F:methyltransferase activity"/>
    <property type="evidence" value="ECO:0007669"/>
    <property type="project" value="UniProtKB-KW"/>
</dbReference>
<reference evidence="2" key="2">
    <citation type="submission" date="2020-09" db="EMBL/GenBank/DDBJ databases">
        <authorList>
            <person name="Sun Q."/>
            <person name="Kim S."/>
        </authorList>
    </citation>
    <scope>NUCLEOTIDE SEQUENCE</scope>
    <source>
        <strain evidence="2">KCTC 12711</strain>
    </source>
</reference>
<sequence>MQPDDVVALFDQQAENYDTQWTNLFPITNGLYFLLNSVFKPLPADATLLCVGAGTGREICYLANQFPQWRFTLVEPSHNMLSVCQATLKKLGLESRCEYHCGYIETLARTTQYDAATSILVSHFITDQQVRTNYFRHIASHLTPNGVLVNADLCADQSSALYNQELTLWFNTVARSGNPELSFEKLKLMYANDVALLPSRVVSSIINKAGFNTPIKFFQSGLIHAFCADQMAGNTHHH</sequence>
<dbReference type="InterPro" id="IPR029063">
    <property type="entry name" value="SAM-dependent_MTases_sf"/>
</dbReference>
<dbReference type="InterPro" id="IPR041698">
    <property type="entry name" value="Methyltransf_25"/>
</dbReference>
<dbReference type="PANTHER" id="PTHR43667">
    <property type="entry name" value="CYCLOPROPANE-FATTY-ACYL-PHOSPHOLIPID SYNTHASE"/>
    <property type="match status" value="1"/>
</dbReference>
<comment type="caution">
    <text evidence="2">The sequence shown here is derived from an EMBL/GenBank/DDBJ whole genome shotgun (WGS) entry which is preliminary data.</text>
</comment>
<feature type="domain" description="Methyltransferase" evidence="1">
    <location>
        <begin position="49"/>
        <end position="146"/>
    </location>
</feature>
<keyword evidence="2" id="KW-0808">Transferase</keyword>
<keyword evidence="2" id="KW-0489">Methyltransferase</keyword>
<dbReference type="SUPFAM" id="SSF53335">
    <property type="entry name" value="S-adenosyl-L-methionine-dependent methyltransferases"/>
    <property type="match status" value="1"/>
</dbReference>